<evidence type="ECO:0000256" key="2">
    <source>
        <dbReference type="ARBA" id="ARBA00009236"/>
    </source>
</evidence>
<evidence type="ECO:0000256" key="4">
    <source>
        <dbReference type="RuleBase" id="RU004075"/>
    </source>
</evidence>
<dbReference type="PIRSF" id="PIRSF000524">
    <property type="entry name" value="SPT"/>
    <property type="match status" value="1"/>
</dbReference>
<protein>
    <submittedName>
        <fullName evidence="7">Alanine--glyoxylate aminotransferase family protein</fullName>
    </submittedName>
</protein>
<dbReference type="InterPro" id="IPR015424">
    <property type="entry name" value="PyrdxlP-dep_Trfase"/>
</dbReference>
<name>A0ABU9LNR5_9BACL</name>
<dbReference type="PROSITE" id="PS00595">
    <property type="entry name" value="AA_TRANSFER_CLASS_5"/>
    <property type="match status" value="1"/>
</dbReference>
<dbReference type="Pfam" id="PF00266">
    <property type="entry name" value="Aminotran_5"/>
    <property type="match status" value="1"/>
</dbReference>
<dbReference type="PANTHER" id="PTHR21152">
    <property type="entry name" value="AMINOTRANSFERASE CLASS V"/>
    <property type="match status" value="1"/>
</dbReference>
<keyword evidence="3" id="KW-0663">Pyridoxal phosphate</keyword>
<dbReference type="Gene3D" id="3.40.640.10">
    <property type="entry name" value="Type I PLP-dependent aspartate aminotransferase-like (Major domain)"/>
    <property type="match status" value="1"/>
</dbReference>
<feature type="domain" description="Aminotransferase class V" evidence="6">
    <location>
        <begin position="28"/>
        <end position="327"/>
    </location>
</feature>
<accession>A0ABU9LNR5</accession>
<gene>
    <name evidence="7" type="ORF">AAF454_07535</name>
</gene>
<evidence type="ECO:0000256" key="5">
    <source>
        <dbReference type="RuleBase" id="RU004504"/>
    </source>
</evidence>
<dbReference type="InterPro" id="IPR020578">
    <property type="entry name" value="Aminotrans_V_PyrdxlP_BS"/>
</dbReference>
<sequence>MLTDYQLLRIPGPTPIPPSVERAMTKPMIGHRGNETSQIIQNIKPKLKKVFGTEQDVMMLTGSGTSCLEAAIVNVVHPGDKVLVVATGVFGNRFTKICEAYQIDVEEFHVEWGTALDPEAVKAHVQANPEIKAVFSTYCETSTGVLNPVGRLAQAVHEVSEALVIIDGVSCMAGVETKMDEWGLDIVVTGAQKALMLPAGLGFVAASERAWKVIESNPKRGFYLDLTKYRDNLAKDSTPFTPALSLLFGLEQVLENLETEGLENVYARHRLMRDMTRAAFKALDVPLFTKDEDGSPTVTSLKPIDFDAEAFRKEIKGSFNLTVAGGQADLKGKIFRVGHMGYCAPTDVLQYLAAMEIALVKVGKKIQLGAGVAAAQQVYLEQTQQRELEGAK</sequence>
<dbReference type="InterPro" id="IPR000192">
    <property type="entry name" value="Aminotrans_V_dom"/>
</dbReference>
<dbReference type="InterPro" id="IPR024169">
    <property type="entry name" value="SP_NH2Trfase/AEP_transaminase"/>
</dbReference>
<keyword evidence="7" id="KW-0808">Transferase</keyword>
<comment type="caution">
    <text evidence="7">The sequence shown here is derived from an EMBL/GenBank/DDBJ whole genome shotgun (WGS) entry which is preliminary data.</text>
</comment>
<evidence type="ECO:0000256" key="3">
    <source>
        <dbReference type="ARBA" id="ARBA00022898"/>
    </source>
</evidence>
<dbReference type="EMBL" id="JBCEWA010000005">
    <property type="protein sequence ID" value="MEL5988256.1"/>
    <property type="molecule type" value="Genomic_DNA"/>
</dbReference>
<comment type="cofactor">
    <cofactor evidence="1 5">
        <name>pyridoxal 5'-phosphate</name>
        <dbReference type="ChEBI" id="CHEBI:597326"/>
    </cofactor>
</comment>
<dbReference type="InterPro" id="IPR015421">
    <property type="entry name" value="PyrdxlP-dep_Trfase_major"/>
</dbReference>
<proteinExistence type="inferred from homology"/>
<evidence type="ECO:0000259" key="6">
    <source>
        <dbReference type="Pfam" id="PF00266"/>
    </source>
</evidence>
<dbReference type="Gene3D" id="3.90.1150.10">
    <property type="entry name" value="Aspartate Aminotransferase, domain 1"/>
    <property type="match status" value="1"/>
</dbReference>
<dbReference type="PANTHER" id="PTHR21152:SF40">
    <property type="entry name" value="ALANINE--GLYOXYLATE AMINOTRANSFERASE"/>
    <property type="match status" value="1"/>
</dbReference>
<organism evidence="7 8">
    <name type="scientific">Kurthia gibsonii</name>
    <dbReference type="NCBI Taxonomy" id="33946"/>
    <lineage>
        <taxon>Bacteria</taxon>
        <taxon>Bacillati</taxon>
        <taxon>Bacillota</taxon>
        <taxon>Bacilli</taxon>
        <taxon>Bacillales</taxon>
        <taxon>Caryophanaceae</taxon>
        <taxon>Kurthia</taxon>
    </lineage>
</organism>
<dbReference type="SUPFAM" id="SSF53383">
    <property type="entry name" value="PLP-dependent transferases"/>
    <property type="match status" value="1"/>
</dbReference>
<dbReference type="InterPro" id="IPR015422">
    <property type="entry name" value="PyrdxlP-dep_Trfase_small"/>
</dbReference>
<evidence type="ECO:0000313" key="7">
    <source>
        <dbReference type="EMBL" id="MEL5988256.1"/>
    </source>
</evidence>
<comment type="similarity">
    <text evidence="2 4">Belongs to the class-V pyridoxal-phosphate-dependent aminotransferase family.</text>
</comment>
<dbReference type="GO" id="GO:0008483">
    <property type="term" value="F:transaminase activity"/>
    <property type="evidence" value="ECO:0007669"/>
    <property type="project" value="UniProtKB-KW"/>
</dbReference>
<reference evidence="7 8" key="1">
    <citation type="submission" date="2024-04" db="EMBL/GenBank/DDBJ databases">
        <authorList>
            <person name="Wu Y.S."/>
            <person name="Zhang L."/>
        </authorList>
    </citation>
    <scope>NUCLEOTIDE SEQUENCE [LARGE SCALE GENOMIC DNA]</scope>
    <source>
        <strain evidence="7 8">KG-01</strain>
    </source>
</reference>
<evidence type="ECO:0000313" key="8">
    <source>
        <dbReference type="Proteomes" id="UP001398420"/>
    </source>
</evidence>
<keyword evidence="7" id="KW-0032">Aminotransferase</keyword>
<keyword evidence="8" id="KW-1185">Reference proteome</keyword>
<dbReference type="RefSeq" id="WP_342302898.1">
    <property type="nucleotide sequence ID" value="NZ_JBCEWA010000005.1"/>
</dbReference>
<evidence type="ECO:0000256" key="1">
    <source>
        <dbReference type="ARBA" id="ARBA00001933"/>
    </source>
</evidence>
<dbReference type="Proteomes" id="UP001398420">
    <property type="component" value="Unassembled WGS sequence"/>
</dbReference>